<feature type="transmembrane region" description="Helical" evidence="8">
    <location>
        <begin position="296"/>
        <end position="314"/>
    </location>
</feature>
<keyword evidence="3" id="KW-1003">Cell membrane</keyword>
<feature type="transmembrane region" description="Helical" evidence="8">
    <location>
        <begin position="218"/>
        <end position="242"/>
    </location>
</feature>
<dbReference type="PATRIC" id="fig|1432052.3.peg.3683"/>
<comment type="caution">
    <text evidence="9">The sequence shown here is derived from an EMBL/GenBank/DDBJ whole genome shotgun (WGS) entry which is preliminary data.</text>
</comment>
<evidence type="ECO:0000313" key="9">
    <source>
        <dbReference type="EMBL" id="ODM10893.1"/>
    </source>
</evidence>
<dbReference type="InterPro" id="IPR018227">
    <property type="entry name" value="Amino_acid_transport_2"/>
</dbReference>
<feature type="transmembrane region" description="Helical" evidence="8">
    <location>
        <begin position="352"/>
        <end position="373"/>
    </location>
</feature>
<dbReference type="EMBL" id="MCGI01000003">
    <property type="protein sequence ID" value="ODM10893.1"/>
    <property type="molecule type" value="Genomic_DNA"/>
</dbReference>
<dbReference type="GO" id="GO:0005886">
    <property type="term" value="C:plasma membrane"/>
    <property type="evidence" value="ECO:0007669"/>
    <property type="project" value="UniProtKB-SubCell"/>
</dbReference>
<dbReference type="AlphaFoldDB" id="A0A1E3AQ90"/>
<sequence>MKNKQLTIVESACIITGYGIGGGVMAMPYLAQRNGCLMSLLILAAAFLASFILHVMIAELAVKSGGGSQIIEVFSRYLFQGKYKKVLTLAFFVIMALVLFTNLAAYISGAAEIISELLGISLWLSRLLFYAAAASVVLFGLKAVGVSEKLAVGVIFLLVGLLACFSMLHIQNPLPVKAGSITEGLAYFGMGMFAFSAFFSVPQAVSGLGGDGKKVRKAVFLGLLNNFILITVITVCALLSSAQVTEVAMIGWSKGIGSWAEMVGSLFTILAMLTTYWSISLALADIVEEQLKLSRRLCWVIATLPSLALTFAGLGGFMEFMRLAGGLIAILIALLVVPAFRKASREPGDSLLGRWSGGWMQILIIIAYVLMAVGNVVKI</sequence>
<evidence type="ECO:0000256" key="3">
    <source>
        <dbReference type="ARBA" id="ARBA00022475"/>
    </source>
</evidence>
<dbReference type="RefSeq" id="WP_069157625.1">
    <property type="nucleotide sequence ID" value="NZ_DBFYTC010000216.1"/>
</dbReference>
<reference evidence="9 10" key="1">
    <citation type="submission" date="2016-07" db="EMBL/GenBank/DDBJ databases">
        <title>Characterization of isolates of Eisenbergiella tayi derived from blood cultures, using whole genome sequencing.</title>
        <authorList>
            <person name="Burdz T."/>
            <person name="Wiebe D."/>
            <person name="Huynh C."/>
            <person name="Bernard K."/>
        </authorList>
    </citation>
    <scope>NUCLEOTIDE SEQUENCE [LARGE SCALE GENOMIC DNA]</scope>
    <source>
        <strain evidence="9 10">NML 120489</strain>
    </source>
</reference>
<comment type="subcellular location">
    <subcellularLocation>
        <location evidence="1">Cell inner membrane</location>
        <topology evidence="1">Multi-pass membrane protein</topology>
    </subcellularLocation>
</comment>
<evidence type="ECO:0000256" key="7">
    <source>
        <dbReference type="ARBA" id="ARBA00023136"/>
    </source>
</evidence>
<evidence type="ECO:0000313" key="10">
    <source>
        <dbReference type="Proteomes" id="UP000095003"/>
    </source>
</evidence>
<dbReference type="GO" id="GO:0003333">
    <property type="term" value="P:amino acid transmembrane transport"/>
    <property type="evidence" value="ECO:0007669"/>
    <property type="project" value="InterPro"/>
</dbReference>
<proteinExistence type="predicted"/>
<evidence type="ECO:0000256" key="5">
    <source>
        <dbReference type="ARBA" id="ARBA00022692"/>
    </source>
</evidence>
<dbReference type="PANTHER" id="PTHR32195:SF26">
    <property type="entry name" value="TRYPTOPHAN OR TYROSINE TRANSPORTER PROTEIN"/>
    <property type="match status" value="1"/>
</dbReference>
<dbReference type="Gene3D" id="1.20.1740.10">
    <property type="entry name" value="Amino acid/polyamine transporter I"/>
    <property type="match status" value="1"/>
</dbReference>
<feature type="transmembrane region" description="Helical" evidence="8">
    <location>
        <begin position="262"/>
        <end position="284"/>
    </location>
</feature>
<name>A0A1E3AQ90_9FIRM</name>
<accession>A0A1E3AQ90</accession>
<evidence type="ECO:0000256" key="4">
    <source>
        <dbReference type="ARBA" id="ARBA00022519"/>
    </source>
</evidence>
<feature type="transmembrane region" description="Helical" evidence="8">
    <location>
        <begin position="120"/>
        <end position="141"/>
    </location>
</feature>
<evidence type="ECO:0000256" key="8">
    <source>
        <dbReference type="SAM" id="Phobius"/>
    </source>
</evidence>
<keyword evidence="2" id="KW-0813">Transport</keyword>
<dbReference type="PANTHER" id="PTHR32195">
    <property type="entry name" value="OS07G0662800 PROTEIN"/>
    <property type="match status" value="1"/>
</dbReference>
<gene>
    <name evidence="9" type="primary">tyrP</name>
    <name evidence="9" type="ORF">BEH84_03322</name>
</gene>
<dbReference type="Proteomes" id="UP000095003">
    <property type="component" value="Unassembled WGS sequence"/>
</dbReference>
<evidence type="ECO:0000256" key="6">
    <source>
        <dbReference type="ARBA" id="ARBA00022989"/>
    </source>
</evidence>
<feature type="transmembrane region" description="Helical" evidence="8">
    <location>
        <begin position="12"/>
        <end position="31"/>
    </location>
</feature>
<feature type="transmembrane region" description="Helical" evidence="8">
    <location>
        <begin position="37"/>
        <end position="62"/>
    </location>
</feature>
<keyword evidence="5 8" id="KW-0812">Transmembrane</keyword>
<keyword evidence="7 8" id="KW-0472">Membrane</keyword>
<feature type="transmembrane region" description="Helical" evidence="8">
    <location>
        <begin position="86"/>
        <end position="108"/>
    </location>
</feature>
<evidence type="ECO:0000256" key="1">
    <source>
        <dbReference type="ARBA" id="ARBA00004429"/>
    </source>
</evidence>
<keyword evidence="6 8" id="KW-1133">Transmembrane helix</keyword>
<feature type="transmembrane region" description="Helical" evidence="8">
    <location>
        <begin position="320"/>
        <end position="340"/>
    </location>
</feature>
<feature type="transmembrane region" description="Helical" evidence="8">
    <location>
        <begin position="185"/>
        <end position="206"/>
    </location>
</feature>
<protein>
    <submittedName>
        <fullName evidence="9">Tyrosine-specific transport protein</fullName>
    </submittedName>
</protein>
<dbReference type="Pfam" id="PF03222">
    <property type="entry name" value="Trp_Tyr_perm"/>
    <property type="match status" value="1"/>
</dbReference>
<feature type="transmembrane region" description="Helical" evidence="8">
    <location>
        <begin position="150"/>
        <end position="170"/>
    </location>
</feature>
<keyword evidence="4" id="KW-0997">Cell inner membrane</keyword>
<evidence type="ECO:0000256" key="2">
    <source>
        <dbReference type="ARBA" id="ARBA00022448"/>
    </source>
</evidence>
<organism evidence="9 10">
    <name type="scientific">Eisenbergiella tayi</name>
    <dbReference type="NCBI Taxonomy" id="1432052"/>
    <lineage>
        <taxon>Bacteria</taxon>
        <taxon>Bacillati</taxon>
        <taxon>Bacillota</taxon>
        <taxon>Clostridia</taxon>
        <taxon>Lachnospirales</taxon>
        <taxon>Lachnospiraceae</taxon>
        <taxon>Eisenbergiella</taxon>
    </lineage>
</organism>
<dbReference type="GeneID" id="93302602"/>